<feature type="transmembrane region" description="Helical" evidence="6">
    <location>
        <begin position="334"/>
        <end position="355"/>
    </location>
</feature>
<dbReference type="PATRIC" id="fig|1441930.4.peg.4207"/>
<feature type="transmembrane region" description="Helical" evidence="6">
    <location>
        <begin position="178"/>
        <end position="196"/>
    </location>
</feature>
<evidence type="ECO:0000256" key="2">
    <source>
        <dbReference type="ARBA" id="ARBA00022475"/>
    </source>
</evidence>
<sequence>MSVGWFKASMASAIAQLTRMACGLIVLKIVVIQLGVEGVGKLGHFMNLLSILFVFAGGGINIGITKYVAQYENSASQLARFLSTAWTYSIMVSATLAVIFVVGAQAISIKLFGDSQYQNLIIFVGLAQFVFAYINFATGIVNGLRQTQRFSRILTIGSIIGITPCYFLVSHFRLPGAVVAMVVLQAGMLIPAAHELRQLVRIKPCQLTFHREEASKLSQFSLMQLFSVATMPLVEIYIRTELFKSAGWESAGTWQGVQRLSYAYLSLFTSFLAVYYMPTLSSLLENKRIIKYVLRTLGSILFVFGCSAIVIYFLRDWVFTILLSRDFYIAPKLLCYQLIGDFFRIGAYVIGFLAVAKAATKIYVACEVVQSLLYIVMFSLFLRIGGAQGVFAAYALSNFSYFMLCLAGLMIYNRIRSKRFI</sequence>
<organism evidence="7 8">
    <name type="scientific">Chania multitudinisentens RB-25</name>
    <dbReference type="NCBI Taxonomy" id="1441930"/>
    <lineage>
        <taxon>Bacteria</taxon>
        <taxon>Pseudomonadati</taxon>
        <taxon>Pseudomonadota</taxon>
        <taxon>Gammaproteobacteria</taxon>
        <taxon>Enterobacterales</taxon>
        <taxon>Yersiniaceae</taxon>
        <taxon>Chania</taxon>
    </lineage>
</organism>
<keyword evidence="5 6" id="KW-0472">Membrane</keyword>
<feature type="transmembrane region" description="Helical" evidence="6">
    <location>
        <begin position="292"/>
        <end position="314"/>
    </location>
</feature>
<dbReference type="AlphaFoldDB" id="W0LKL7"/>
<dbReference type="RefSeq" id="WP_024911810.1">
    <property type="nucleotide sequence ID" value="NZ_CP007044.2"/>
</dbReference>
<feature type="transmembrane region" description="Helical" evidence="6">
    <location>
        <begin position="262"/>
        <end position="280"/>
    </location>
</feature>
<feature type="transmembrane region" description="Helical" evidence="6">
    <location>
        <begin position="362"/>
        <end position="385"/>
    </location>
</feature>
<comment type="subcellular location">
    <subcellularLocation>
        <location evidence="1">Cell membrane</location>
        <topology evidence="1">Multi-pass membrane protein</topology>
    </subcellularLocation>
</comment>
<feature type="transmembrane region" description="Helical" evidence="6">
    <location>
        <begin position="217"/>
        <end position="238"/>
    </location>
</feature>
<dbReference type="HOGENOM" id="CLU_042154_0_0_6"/>
<dbReference type="GO" id="GO:0005886">
    <property type="term" value="C:plasma membrane"/>
    <property type="evidence" value="ECO:0007669"/>
    <property type="project" value="UniProtKB-SubCell"/>
</dbReference>
<feature type="transmembrane region" description="Helical" evidence="6">
    <location>
        <begin position="85"/>
        <end position="108"/>
    </location>
</feature>
<dbReference type="CDD" id="cd13125">
    <property type="entry name" value="MATE_like_10"/>
    <property type="match status" value="1"/>
</dbReference>
<feature type="transmembrane region" description="Helical" evidence="6">
    <location>
        <begin position="153"/>
        <end position="172"/>
    </location>
</feature>
<dbReference type="Proteomes" id="UP000019030">
    <property type="component" value="Chromosome"/>
</dbReference>
<dbReference type="InterPro" id="IPR050833">
    <property type="entry name" value="Poly_Biosynth_Transport"/>
</dbReference>
<dbReference type="PANTHER" id="PTHR30250:SF30">
    <property type="entry name" value="LIPID III FLIPPASE"/>
    <property type="match status" value="1"/>
</dbReference>
<reference evidence="7 8" key="2">
    <citation type="submission" date="2015-03" db="EMBL/GenBank/DDBJ databases">
        <authorList>
            <person name="Chan K.-G."/>
        </authorList>
    </citation>
    <scope>NUCLEOTIDE SEQUENCE [LARGE SCALE GENOMIC DNA]</scope>
    <source>
        <strain evidence="7 8">RB-25</strain>
    </source>
</reference>
<evidence type="ECO:0000256" key="1">
    <source>
        <dbReference type="ARBA" id="ARBA00004651"/>
    </source>
</evidence>
<dbReference type="GO" id="GO:0009246">
    <property type="term" value="P:enterobacterial common antigen biosynthetic process"/>
    <property type="evidence" value="ECO:0007669"/>
    <property type="project" value="InterPro"/>
</dbReference>
<feature type="transmembrane region" description="Helical" evidence="6">
    <location>
        <begin position="120"/>
        <end position="141"/>
    </location>
</feature>
<dbReference type="KEGG" id="sfo:Z042_21295"/>
<evidence type="ECO:0000256" key="4">
    <source>
        <dbReference type="ARBA" id="ARBA00022989"/>
    </source>
</evidence>
<dbReference type="EMBL" id="CP007044">
    <property type="protein sequence ID" value="AHG22954.1"/>
    <property type="molecule type" value="Genomic_DNA"/>
</dbReference>
<keyword evidence="4 6" id="KW-1133">Transmembrane helix</keyword>
<dbReference type="OrthoDB" id="9769862at2"/>
<feature type="transmembrane region" description="Helical" evidence="6">
    <location>
        <begin position="42"/>
        <end position="64"/>
    </location>
</feature>
<dbReference type="STRING" id="1441930.Z042_21295"/>
<proteinExistence type="predicted"/>
<evidence type="ECO:0000313" key="7">
    <source>
        <dbReference type="EMBL" id="AHG22954.1"/>
    </source>
</evidence>
<keyword evidence="2" id="KW-1003">Cell membrane</keyword>
<keyword evidence="8" id="KW-1185">Reference proteome</keyword>
<dbReference type="PANTHER" id="PTHR30250">
    <property type="entry name" value="PST FAMILY PREDICTED COLANIC ACID TRANSPORTER"/>
    <property type="match status" value="1"/>
</dbReference>
<evidence type="ECO:0000313" key="8">
    <source>
        <dbReference type="Proteomes" id="UP000019030"/>
    </source>
</evidence>
<evidence type="ECO:0008006" key="9">
    <source>
        <dbReference type="Google" id="ProtNLM"/>
    </source>
</evidence>
<evidence type="ECO:0000256" key="6">
    <source>
        <dbReference type="SAM" id="Phobius"/>
    </source>
</evidence>
<feature type="transmembrane region" description="Helical" evidence="6">
    <location>
        <begin position="17"/>
        <end position="36"/>
    </location>
</feature>
<accession>W0LKL7</accession>
<evidence type="ECO:0000256" key="5">
    <source>
        <dbReference type="ARBA" id="ARBA00023136"/>
    </source>
</evidence>
<gene>
    <name evidence="7" type="ORF">Z042_21295</name>
</gene>
<reference evidence="7 8" key="1">
    <citation type="submission" date="2014-01" db="EMBL/GenBank/DDBJ databases">
        <title>Isolation of Serratia multitudinisentens RB-25 from Ex-Landfill site.</title>
        <authorList>
            <person name="Robson E.H.J."/>
        </authorList>
    </citation>
    <scope>NUCLEOTIDE SEQUENCE [LARGE SCALE GENOMIC DNA]</scope>
    <source>
        <strain evidence="7 8">RB-25</strain>
    </source>
</reference>
<keyword evidence="3 6" id="KW-0812">Transmembrane</keyword>
<evidence type="ECO:0000256" key="3">
    <source>
        <dbReference type="ARBA" id="ARBA00022692"/>
    </source>
</evidence>
<feature type="transmembrane region" description="Helical" evidence="6">
    <location>
        <begin position="391"/>
        <end position="412"/>
    </location>
</feature>
<name>W0LKL7_9GAMM</name>
<dbReference type="InterPro" id="IPR044550">
    <property type="entry name" value="WzxE"/>
</dbReference>
<dbReference type="eggNOG" id="COG2244">
    <property type="taxonomic scope" value="Bacteria"/>
</dbReference>
<protein>
    <recommendedName>
        <fullName evidence="9">Lipopolysaccharide biosynthesis protein</fullName>
    </recommendedName>
</protein>